<organism evidence="3 4">
    <name type="scientific">Aldrovandia affinis</name>
    <dbReference type="NCBI Taxonomy" id="143900"/>
    <lineage>
        <taxon>Eukaryota</taxon>
        <taxon>Metazoa</taxon>
        <taxon>Chordata</taxon>
        <taxon>Craniata</taxon>
        <taxon>Vertebrata</taxon>
        <taxon>Euteleostomi</taxon>
        <taxon>Actinopterygii</taxon>
        <taxon>Neopterygii</taxon>
        <taxon>Teleostei</taxon>
        <taxon>Notacanthiformes</taxon>
        <taxon>Halosauridae</taxon>
        <taxon>Aldrovandia</taxon>
    </lineage>
</organism>
<dbReference type="GO" id="GO:0043495">
    <property type="term" value="F:protein-membrane adaptor activity"/>
    <property type="evidence" value="ECO:0007669"/>
    <property type="project" value="TreeGrafter"/>
</dbReference>
<accession>A0AAD7S760</accession>
<sequence>MERAAGLENAMVLTQRFTFNPKEGIDNPALVIADDAGSDRPLIPHLCLLNRGQGESFGFYLQVEKDRRGHVIRQVEPWSVAERGGLRDGDRLLEVNEEFVDDVEHHKVVQRIQACGLQLCFLVLGVKSMRRR</sequence>
<evidence type="ECO:0000313" key="3">
    <source>
        <dbReference type="EMBL" id="KAJ8397231.1"/>
    </source>
</evidence>
<dbReference type="Pfam" id="PF00595">
    <property type="entry name" value="PDZ"/>
    <property type="match status" value="1"/>
</dbReference>
<evidence type="ECO:0000313" key="4">
    <source>
        <dbReference type="Proteomes" id="UP001221898"/>
    </source>
</evidence>
<comment type="caution">
    <text evidence="3">The sequence shown here is derived from an EMBL/GenBank/DDBJ whole genome shotgun (WGS) entry which is preliminary data.</text>
</comment>
<dbReference type="GO" id="GO:0005102">
    <property type="term" value="F:signaling receptor binding"/>
    <property type="evidence" value="ECO:0007669"/>
    <property type="project" value="TreeGrafter"/>
</dbReference>
<gene>
    <name evidence="3" type="ORF">AAFF_G00440650</name>
</gene>
<proteinExistence type="predicted"/>
<dbReference type="CDD" id="cd06768">
    <property type="entry name" value="PDZ_NHERF-like"/>
    <property type="match status" value="1"/>
</dbReference>
<name>A0AAD7S760_9TELE</name>
<dbReference type="PANTHER" id="PTHR14191:SF20">
    <property type="entry name" value="NA(+)_H(+) EXCHANGE REGULATORY COFACTOR NHE-RF4"/>
    <property type="match status" value="1"/>
</dbReference>
<feature type="domain" description="PDZ" evidence="2">
    <location>
        <begin position="45"/>
        <end position="127"/>
    </location>
</feature>
<dbReference type="Gene3D" id="2.30.42.10">
    <property type="match status" value="1"/>
</dbReference>
<keyword evidence="4" id="KW-1185">Reference proteome</keyword>
<dbReference type="GO" id="GO:0016324">
    <property type="term" value="C:apical plasma membrane"/>
    <property type="evidence" value="ECO:0007669"/>
    <property type="project" value="TreeGrafter"/>
</dbReference>
<dbReference type="SMART" id="SM00228">
    <property type="entry name" value="PDZ"/>
    <property type="match status" value="1"/>
</dbReference>
<evidence type="ECO:0000256" key="1">
    <source>
        <dbReference type="ARBA" id="ARBA00022737"/>
    </source>
</evidence>
<dbReference type="Proteomes" id="UP001221898">
    <property type="component" value="Unassembled WGS sequence"/>
</dbReference>
<dbReference type="EMBL" id="JAINUG010000099">
    <property type="protein sequence ID" value="KAJ8397231.1"/>
    <property type="molecule type" value="Genomic_DNA"/>
</dbReference>
<dbReference type="PROSITE" id="PS50106">
    <property type="entry name" value="PDZ"/>
    <property type="match status" value="1"/>
</dbReference>
<dbReference type="InterPro" id="IPR051067">
    <property type="entry name" value="NHER"/>
</dbReference>
<dbReference type="AlphaFoldDB" id="A0AAD7S760"/>
<evidence type="ECO:0000259" key="2">
    <source>
        <dbReference type="PROSITE" id="PS50106"/>
    </source>
</evidence>
<protein>
    <recommendedName>
        <fullName evidence="2">PDZ domain-containing protein</fullName>
    </recommendedName>
</protein>
<dbReference type="InterPro" id="IPR001478">
    <property type="entry name" value="PDZ"/>
</dbReference>
<keyword evidence="1" id="KW-0677">Repeat</keyword>
<dbReference type="PANTHER" id="PTHR14191">
    <property type="entry name" value="PDZ DOMAIN CONTAINING PROTEIN"/>
    <property type="match status" value="1"/>
</dbReference>
<reference evidence="3" key="1">
    <citation type="journal article" date="2023" name="Science">
        <title>Genome structures resolve the early diversification of teleost fishes.</title>
        <authorList>
            <person name="Parey E."/>
            <person name="Louis A."/>
            <person name="Montfort J."/>
            <person name="Bouchez O."/>
            <person name="Roques C."/>
            <person name="Iampietro C."/>
            <person name="Lluch J."/>
            <person name="Castinel A."/>
            <person name="Donnadieu C."/>
            <person name="Desvignes T."/>
            <person name="Floi Bucao C."/>
            <person name="Jouanno E."/>
            <person name="Wen M."/>
            <person name="Mejri S."/>
            <person name="Dirks R."/>
            <person name="Jansen H."/>
            <person name="Henkel C."/>
            <person name="Chen W.J."/>
            <person name="Zahm M."/>
            <person name="Cabau C."/>
            <person name="Klopp C."/>
            <person name="Thompson A.W."/>
            <person name="Robinson-Rechavi M."/>
            <person name="Braasch I."/>
            <person name="Lecointre G."/>
            <person name="Bobe J."/>
            <person name="Postlethwait J.H."/>
            <person name="Berthelot C."/>
            <person name="Roest Crollius H."/>
            <person name="Guiguen Y."/>
        </authorList>
    </citation>
    <scope>NUCLEOTIDE SEQUENCE</scope>
    <source>
        <strain evidence="3">NC1722</strain>
    </source>
</reference>
<dbReference type="InterPro" id="IPR036034">
    <property type="entry name" value="PDZ_sf"/>
</dbReference>
<dbReference type="GO" id="GO:0072659">
    <property type="term" value="P:protein localization to plasma membrane"/>
    <property type="evidence" value="ECO:0007669"/>
    <property type="project" value="TreeGrafter"/>
</dbReference>
<dbReference type="SUPFAM" id="SSF50156">
    <property type="entry name" value="PDZ domain-like"/>
    <property type="match status" value="1"/>
</dbReference>